<proteinExistence type="predicted"/>
<reference evidence="2 3" key="1">
    <citation type="journal article" date="2017" name="Curr. Biol.">
        <title>Genome architecture and evolution of a unichromosomal asexual nematode.</title>
        <authorList>
            <person name="Fradin H."/>
            <person name="Zegar C."/>
            <person name="Gutwein M."/>
            <person name="Lucas J."/>
            <person name="Kovtun M."/>
            <person name="Corcoran D."/>
            <person name="Baugh L.R."/>
            <person name="Kiontke K."/>
            <person name="Gunsalus K."/>
            <person name="Fitch D.H."/>
            <person name="Piano F."/>
        </authorList>
    </citation>
    <scope>NUCLEOTIDE SEQUENCE [LARGE SCALE GENOMIC DNA]</scope>
    <source>
        <strain evidence="2">PF1309</strain>
    </source>
</reference>
<evidence type="ECO:0000256" key="1">
    <source>
        <dbReference type="SAM" id="MobiDB-lite"/>
    </source>
</evidence>
<feature type="region of interest" description="Disordered" evidence="1">
    <location>
        <begin position="41"/>
        <end position="61"/>
    </location>
</feature>
<sequence>MGLCPGDDCLRKWVDSETGLVDRNAASDEEAAARLIPNAIHKSSMRKHSQPQQPHEKVLSTKERWRCRRKHPSQKRRLEANRKWKCEMRLISNAAHNGKETANALEIRKAACANRLHNACIVQHDGARVKDVRSDHVTCWKNNRILGIMTEIDL</sequence>
<dbReference type="EMBL" id="LIAE01008148">
    <property type="protein sequence ID" value="PAV75242.1"/>
    <property type="molecule type" value="Genomic_DNA"/>
</dbReference>
<name>A0A2A2KMU3_9BILA</name>
<evidence type="ECO:0000313" key="3">
    <source>
        <dbReference type="Proteomes" id="UP000218231"/>
    </source>
</evidence>
<dbReference type="Proteomes" id="UP000218231">
    <property type="component" value="Unassembled WGS sequence"/>
</dbReference>
<accession>A0A2A2KMU3</accession>
<organism evidence="2 3">
    <name type="scientific">Diploscapter pachys</name>
    <dbReference type="NCBI Taxonomy" id="2018661"/>
    <lineage>
        <taxon>Eukaryota</taxon>
        <taxon>Metazoa</taxon>
        <taxon>Ecdysozoa</taxon>
        <taxon>Nematoda</taxon>
        <taxon>Chromadorea</taxon>
        <taxon>Rhabditida</taxon>
        <taxon>Rhabditina</taxon>
        <taxon>Rhabditomorpha</taxon>
        <taxon>Rhabditoidea</taxon>
        <taxon>Rhabditidae</taxon>
        <taxon>Diploscapter</taxon>
    </lineage>
</organism>
<gene>
    <name evidence="2" type="ORF">WR25_06201</name>
</gene>
<evidence type="ECO:0000313" key="2">
    <source>
        <dbReference type="EMBL" id="PAV75242.1"/>
    </source>
</evidence>
<keyword evidence="3" id="KW-1185">Reference proteome</keyword>
<protein>
    <submittedName>
        <fullName evidence="2">Uncharacterized protein</fullName>
    </submittedName>
</protein>
<dbReference type="AlphaFoldDB" id="A0A2A2KMU3"/>
<comment type="caution">
    <text evidence="2">The sequence shown here is derived from an EMBL/GenBank/DDBJ whole genome shotgun (WGS) entry which is preliminary data.</text>
</comment>